<dbReference type="InterPro" id="IPR035628">
    <property type="entry name" value="TcpC_C"/>
</dbReference>
<dbReference type="Proteomes" id="UP000429958">
    <property type="component" value="Unassembled WGS sequence"/>
</dbReference>
<accession>A0A7X2NP44</accession>
<evidence type="ECO:0000313" key="4">
    <source>
        <dbReference type="Proteomes" id="UP000429958"/>
    </source>
</evidence>
<gene>
    <name evidence="3" type="ORF">FYJ39_18635</name>
</gene>
<reference evidence="3 4" key="1">
    <citation type="submission" date="2019-08" db="EMBL/GenBank/DDBJ databases">
        <title>In-depth cultivation of the pig gut microbiome towards novel bacterial diversity and tailored functional studies.</title>
        <authorList>
            <person name="Wylensek D."/>
            <person name="Hitch T.C.A."/>
            <person name="Clavel T."/>
        </authorList>
    </citation>
    <scope>NUCLEOTIDE SEQUENCE [LARGE SCALE GENOMIC DNA]</scope>
    <source>
        <strain evidence="3 4">WCA-389-WT-23D1</strain>
    </source>
</reference>
<dbReference type="CDD" id="cd16428">
    <property type="entry name" value="TcpC_C"/>
    <property type="match status" value="1"/>
</dbReference>
<dbReference type="EMBL" id="VUMD01000026">
    <property type="protein sequence ID" value="MSS38477.1"/>
    <property type="molecule type" value="Genomic_DNA"/>
</dbReference>
<comment type="caution">
    <text evidence="3">The sequence shown here is derived from an EMBL/GenBank/DDBJ whole genome shotgun (WGS) entry which is preliminary data.</text>
</comment>
<protein>
    <submittedName>
        <fullName evidence="3">Conjugal transfer protein</fullName>
    </submittedName>
</protein>
<keyword evidence="2" id="KW-1133">Transmembrane helix</keyword>
<evidence type="ECO:0000313" key="3">
    <source>
        <dbReference type="EMBL" id="MSS38477.1"/>
    </source>
</evidence>
<evidence type="ECO:0000256" key="2">
    <source>
        <dbReference type="SAM" id="Phobius"/>
    </source>
</evidence>
<proteinExistence type="predicted"/>
<evidence type="ECO:0000256" key="1">
    <source>
        <dbReference type="SAM" id="MobiDB-lite"/>
    </source>
</evidence>
<feature type="compositionally biased region" description="Basic and acidic residues" evidence="1">
    <location>
        <begin position="9"/>
        <end position="52"/>
    </location>
</feature>
<keyword evidence="2" id="KW-0812">Transmembrane</keyword>
<sequence>MNLFKKKRGETEVKRKLGKKEDALHNRGREQEEKTEKEDHKTPKWDRKGRKPKDDSYVLRKNRFMKVFRALFWMLLLFVFGRGLYQIVKPQEASELRQIITEFKAEQEETGNTPNEIMDFAQDFAKEYLSYEKGGEQDFKSRIAPYVTRRIYNTGKLYTFHSTAKANYVNAYRMENDKKGGDIYNVYIKAEIEYDKGEEGVTYAGCTLKVPVASTQTGYCVAALPVFMQDVRQDNTYSTSQTVSGNEIDSSIIEPSVKNFLEAYYSQDQSMINYLLTQDADKNKFIAIQNRYKLKKIESIKTYQEENTAMITCILTVRIVDPINDEEIGQEYTLTLMQSNDKFYVKDMNIV</sequence>
<dbReference type="InterPro" id="IPR024735">
    <property type="entry name" value="TcpC"/>
</dbReference>
<keyword evidence="2" id="KW-0472">Membrane</keyword>
<feature type="region of interest" description="Disordered" evidence="1">
    <location>
        <begin position="1"/>
        <end position="52"/>
    </location>
</feature>
<name>A0A7X2NP44_9CLOT</name>
<dbReference type="Pfam" id="PF12642">
    <property type="entry name" value="TpcC"/>
    <property type="match status" value="1"/>
</dbReference>
<dbReference type="Gene3D" id="3.10.450.540">
    <property type="match status" value="2"/>
</dbReference>
<dbReference type="AlphaFoldDB" id="A0A7X2NP44"/>
<organism evidence="3 4">
    <name type="scientific">Clostridium porci</name>
    <dbReference type="NCBI Taxonomy" id="2605778"/>
    <lineage>
        <taxon>Bacteria</taxon>
        <taxon>Bacillati</taxon>
        <taxon>Bacillota</taxon>
        <taxon>Clostridia</taxon>
        <taxon>Eubacteriales</taxon>
        <taxon>Clostridiaceae</taxon>
        <taxon>Clostridium</taxon>
    </lineage>
</organism>
<feature type="transmembrane region" description="Helical" evidence="2">
    <location>
        <begin position="70"/>
        <end position="88"/>
    </location>
</feature>
<keyword evidence="4" id="KW-1185">Reference proteome</keyword>